<protein>
    <submittedName>
        <fullName evidence="2">Uncharacterized protein</fullName>
    </submittedName>
</protein>
<evidence type="ECO:0000313" key="3">
    <source>
        <dbReference type="EMBL" id="WMT08443.1"/>
    </source>
</evidence>
<dbReference type="GeneID" id="39864915"/>
<keyword evidence="4" id="KW-1185">Reference proteome</keyword>
<proteinExistence type="predicted"/>
<dbReference type="AlphaFoldDB" id="A0AAF0PBY9"/>
<evidence type="ECO:0000313" key="4">
    <source>
        <dbReference type="Proteomes" id="UP001224926"/>
    </source>
</evidence>
<feature type="transmembrane region" description="Helical" evidence="1">
    <location>
        <begin position="45"/>
        <end position="78"/>
    </location>
</feature>
<keyword evidence="1" id="KW-0812">Transmembrane</keyword>
<keyword evidence="1" id="KW-0472">Membrane</keyword>
<keyword evidence="1" id="KW-1133">Transmembrane helix</keyword>
<reference evidence="2 4" key="1">
    <citation type="submission" date="2022-07" db="EMBL/GenBank/DDBJ databases">
        <title>Two temperate virus in Haloterrigena jeotgali A29.</title>
        <authorList>
            <person name="Deng X."/>
        </authorList>
    </citation>
    <scope>NUCLEOTIDE SEQUENCE [LARGE SCALE GENOMIC DNA]</scope>
    <source>
        <strain evidence="2 4">A29</strain>
    </source>
</reference>
<name>A0AAF0PBY9_9EURY</name>
<accession>A0AAF0PBY9</accession>
<dbReference type="EMBL" id="CP101873">
    <property type="protein sequence ID" value="WMT07811.1"/>
    <property type="molecule type" value="Genomic_DNA"/>
</dbReference>
<gene>
    <name evidence="3" type="ORF">NP511_02145</name>
    <name evidence="2" type="ORF">NP511_20860</name>
</gene>
<evidence type="ECO:0000256" key="1">
    <source>
        <dbReference type="SAM" id="Phobius"/>
    </source>
</evidence>
<evidence type="ECO:0000313" key="2">
    <source>
        <dbReference type="EMBL" id="WMT07811.1"/>
    </source>
</evidence>
<dbReference type="Proteomes" id="UP001224926">
    <property type="component" value="Chromosome"/>
</dbReference>
<sequence length="89" mass="9510">MGSETVSVERGPCEECAEPISVEASKCPHCDYNPSQQAYAGPLLLIMLGGVLTIFVVTAIAGIPMTLLGVGWLVWVWYSPTPSPVEESE</sequence>
<organism evidence="2 4">
    <name type="scientific">Natrinema thermotolerans</name>
    <dbReference type="NCBI Taxonomy" id="121872"/>
    <lineage>
        <taxon>Archaea</taxon>
        <taxon>Methanobacteriati</taxon>
        <taxon>Methanobacteriota</taxon>
        <taxon>Stenosarchaea group</taxon>
        <taxon>Halobacteria</taxon>
        <taxon>Halobacteriales</taxon>
        <taxon>Natrialbaceae</taxon>
        <taxon>Natrinema</taxon>
    </lineage>
</organism>
<dbReference type="EMBL" id="CP101873">
    <property type="protein sequence ID" value="WMT08443.1"/>
    <property type="molecule type" value="Genomic_DNA"/>
</dbReference>
<dbReference type="RefSeq" id="WP_136396924.1">
    <property type="nucleotide sequence ID" value="NZ_CP101873.1"/>
</dbReference>